<organism evidence="6 7">
    <name type="scientific">Actinospica robiniae DSM 44927</name>
    <dbReference type="NCBI Taxonomy" id="479430"/>
    <lineage>
        <taxon>Bacteria</taxon>
        <taxon>Bacillati</taxon>
        <taxon>Actinomycetota</taxon>
        <taxon>Actinomycetes</taxon>
        <taxon>Catenulisporales</taxon>
        <taxon>Actinospicaceae</taxon>
        <taxon>Actinospica</taxon>
    </lineage>
</organism>
<evidence type="ECO:0000256" key="1">
    <source>
        <dbReference type="ARBA" id="ARBA00022448"/>
    </source>
</evidence>
<keyword evidence="7" id="KW-1185">Reference proteome</keyword>
<protein>
    <submittedName>
        <fullName evidence="6">ABC-type antimicrobial peptide transport system, ATPase component</fullName>
    </submittedName>
</protein>
<accession>W9DZ79</accession>
<dbReference type="SUPFAM" id="SSF52540">
    <property type="entry name" value="P-loop containing nucleoside triphosphate hydrolases"/>
    <property type="match status" value="1"/>
</dbReference>
<proteinExistence type="predicted"/>
<dbReference type="AlphaFoldDB" id="W9DZ79"/>
<keyword evidence="3" id="KW-0067">ATP-binding</keyword>
<dbReference type="HOGENOM" id="CLU_000604_1_22_11"/>
<dbReference type="InterPro" id="IPR003593">
    <property type="entry name" value="AAA+_ATPase"/>
</dbReference>
<dbReference type="Proteomes" id="UP000019485">
    <property type="component" value="Unassembled WGS sequence"/>
</dbReference>
<sequence length="337" mass="36053">MPSQLHRLEAAANRPSEVYGGDAHVVCDRVVRIYQTEEVEVVALQGLDLLVGRGELVAVVGASGSGKSTLLGILSGLDAPTAGRATVAGFDLAALGKRDRLRYRRSTVGFIWQNTAKNLLPFLSAADNVALPMAFAGGGKRERHRRALELLDLLGVGECRDRRPAQLSGGQQQRVAIATALANRPEVVLADEPTGELDSATAAQVFEALRGANCELGVTILVVTHDKAVSEHVGRTVEIRDGRISTETLRAEVESGGEGAPAVRAEQYAVLDRAGRVQLPRDYTEAAGLRDRVRLTLDPGHVGVWPGHVPQPQRTPPQTQTPIEPETRAAREDASDD</sequence>
<dbReference type="GO" id="GO:0016887">
    <property type="term" value="F:ATP hydrolysis activity"/>
    <property type="evidence" value="ECO:0007669"/>
    <property type="project" value="InterPro"/>
</dbReference>
<dbReference type="Gene3D" id="3.40.50.300">
    <property type="entry name" value="P-loop containing nucleotide triphosphate hydrolases"/>
    <property type="match status" value="1"/>
</dbReference>
<dbReference type="PANTHER" id="PTHR24220:SF685">
    <property type="entry name" value="ABC TRANSPORTER RELATED"/>
    <property type="match status" value="1"/>
</dbReference>
<reference evidence="6 7" key="1">
    <citation type="submission" date="2013-08" db="EMBL/GenBank/DDBJ databases">
        <authorList>
            <consortium name="DOE Joint Genome Institute"/>
            <person name="Eisen J."/>
            <person name="Huntemann M."/>
            <person name="Han J."/>
            <person name="Chen A."/>
            <person name="Kyrpides N."/>
            <person name="Mavromatis K."/>
            <person name="Markowitz V."/>
            <person name="Palaniappan K."/>
            <person name="Ivanova N."/>
            <person name="Schaumberg A."/>
            <person name="Pati A."/>
            <person name="Liolios K."/>
            <person name="Nordberg H.P."/>
            <person name="Cantor M.N."/>
            <person name="Hua S.X."/>
            <person name="Woyke T."/>
        </authorList>
    </citation>
    <scope>NUCLEOTIDE SEQUENCE [LARGE SCALE GENOMIC DNA]</scope>
    <source>
        <strain evidence="6 7">DSM 44927</strain>
    </source>
</reference>
<keyword evidence="2" id="KW-0547">Nucleotide-binding</keyword>
<name>W9DZ79_9ACTN</name>
<dbReference type="GO" id="GO:0005886">
    <property type="term" value="C:plasma membrane"/>
    <property type="evidence" value="ECO:0007669"/>
    <property type="project" value="TreeGrafter"/>
</dbReference>
<evidence type="ECO:0000259" key="5">
    <source>
        <dbReference type="PROSITE" id="PS50893"/>
    </source>
</evidence>
<dbReference type="InterPro" id="IPR015854">
    <property type="entry name" value="ABC_transpr_LolD-like"/>
</dbReference>
<feature type="compositionally biased region" description="Low complexity" evidence="4">
    <location>
        <begin position="310"/>
        <end position="324"/>
    </location>
</feature>
<dbReference type="InterPro" id="IPR003439">
    <property type="entry name" value="ABC_transporter-like_ATP-bd"/>
</dbReference>
<dbReference type="InterPro" id="IPR017911">
    <property type="entry name" value="MacB-like_ATP-bd"/>
</dbReference>
<dbReference type="GO" id="GO:0005524">
    <property type="term" value="F:ATP binding"/>
    <property type="evidence" value="ECO:0007669"/>
    <property type="project" value="UniProtKB-KW"/>
</dbReference>
<dbReference type="SMART" id="SM00382">
    <property type="entry name" value="AAA"/>
    <property type="match status" value="1"/>
</dbReference>
<dbReference type="GO" id="GO:0022857">
    <property type="term" value="F:transmembrane transporter activity"/>
    <property type="evidence" value="ECO:0007669"/>
    <property type="project" value="TreeGrafter"/>
</dbReference>
<dbReference type="PROSITE" id="PS50893">
    <property type="entry name" value="ABC_TRANSPORTER_2"/>
    <property type="match status" value="1"/>
</dbReference>
<dbReference type="InterPro" id="IPR027417">
    <property type="entry name" value="P-loop_NTPase"/>
</dbReference>
<dbReference type="PROSITE" id="PS00211">
    <property type="entry name" value="ABC_TRANSPORTER_1"/>
    <property type="match status" value="1"/>
</dbReference>
<dbReference type="RefSeq" id="WP_051450088.1">
    <property type="nucleotide sequence ID" value="NZ_KI632511.1"/>
</dbReference>
<dbReference type="CDD" id="cd03255">
    <property type="entry name" value="ABC_MJ0796_LolCDE_FtsE"/>
    <property type="match status" value="1"/>
</dbReference>
<gene>
    <name evidence="6" type="ORF">ActroDRAFT_0137</name>
</gene>
<evidence type="ECO:0000313" key="6">
    <source>
        <dbReference type="EMBL" id="ETA71113.1"/>
    </source>
</evidence>
<evidence type="ECO:0000256" key="4">
    <source>
        <dbReference type="SAM" id="MobiDB-lite"/>
    </source>
</evidence>
<feature type="compositionally biased region" description="Basic and acidic residues" evidence="4">
    <location>
        <begin position="325"/>
        <end position="337"/>
    </location>
</feature>
<dbReference type="Pfam" id="PF00005">
    <property type="entry name" value="ABC_tran"/>
    <property type="match status" value="1"/>
</dbReference>
<evidence type="ECO:0000256" key="2">
    <source>
        <dbReference type="ARBA" id="ARBA00022741"/>
    </source>
</evidence>
<dbReference type="InterPro" id="IPR017871">
    <property type="entry name" value="ABC_transporter-like_CS"/>
</dbReference>
<dbReference type="PANTHER" id="PTHR24220">
    <property type="entry name" value="IMPORT ATP-BINDING PROTEIN"/>
    <property type="match status" value="1"/>
</dbReference>
<feature type="region of interest" description="Disordered" evidence="4">
    <location>
        <begin position="302"/>
        <end position="337"/>
    </location>
</feature>
<evidence type="ECO:0000256" key="3">
    <source>
        <dbReference type="ARBA" id="ARBA00022840"/>
    </source>
</evidence>
<evidence type="ECO:0000313" key="7">
    <source>
        <dbReference type="Proteomes" id="UP000019485"/>
    </source>
</evidence>
<feature type="domain" description="ABC transporter" evidence="5">
    <location>
        <begin position="28"/>
        <end position="266"/>
    </location>
</feature>
<keyword evidence="1" id="KW-0813">Transport</keyword>
<comment type="caution">
    <text evidence="6">The sequence shown here is derived from an EMBL/GenBank/DDBJ whole genome shotgun (WGS) entry which is preliminary data.</text>
</comment>
<dbReference type="EMBL" id="AZAN01000001">
    <property type="protein sequence ID" value="ETA71113.1"/>
    <property type="molecule type" value="Genomic_DNA"/>
</dbReference>
<dbReference type="OrthoDB" id="3266715at2"/>